<keyword evidence="1" id="KW-0812">Transmembrane</keyword>
<dbReference type="EMBL" id="PGCI01000155">
    <property type="protein sequence ID" value="PLW36719.1"/>
    <property type="molecule type" value="Genomic_DNA"/>
</dbReference>
<protein>
    <recommendedName>
        <fullName evidence="2">DUF7872 domain-containing protein</fullName>
    </recommendedName>
</protein>
<keyword evidence="1" id="KW-1133">Transmembrane helix</keyword>
<dbReference type="AlphaFoldDB" id="A0A2N5UG49"/>
<evidence type="ECO:0000259" key="2">
    <source>
        <dbReference type="Pfam" id="PF25278"/>
    </source>
</evidence>
<proteinExistence type="predicted"/>
<feature type="transmembrane region" description="Helical" evidence="1">
    <location>
        <begin position="113"/>
        <end position="134"/>
    </location>
</feature>
<feature type="domain" description="DUF7872" evidence="2">
    <location>
        <begin position="600"/>
        <end position="802"/>
    </location>
</feature>
<feature type="transmembrane region" description="Helical" evidence="1">
    <location>
        <begin position="20"/>
        <end position="37"/>
    </location>
</feature>
<evidence type="ECO:0000313" key="3">
    <source>
        <dbReference type="EMBL" id="PLW36719.1"/>
    </source>
</evidence>
<dbReference type="InterPro" id="IPR057194">
    <property type="entry name" value="DUF7872"/>
</dbReference>
<name>A0A2N5UG49_9BASI</name>
<feature type="transmembrane region" description="Helical" evidence="1">
    <location>
        <begin position="175"/>
        <end position="196"/>
    </location>
</feature>
<gene>
    <name evidence="3" type="ORF">PCASD_08679</name>
</gene>
<evidence type="ECO:0000256" key="1">
    <source>
        <dbReference type="SAM" id="Phobius"/>
    </source>
</evidence>
<feature type="domain" description="DUF7872" evidence="2">
    <location>
        <begin position="203"/>
        <end position="370"/>
    </location>
</feature>
<dbReference type="Proteomes" id="UP000235392">
    <property type="component" value="Unassembled WGS sequence"/>
</dbReference>
<dbReference type="Pfam" id="PF25278">
    <property type="entry name" value="DUF7872"/>
    <property type="match status" value="2"/>
</dbReference>
<evidence type="ECO:0000313" key="4">
    <source>
        <dbReference type="Proteomes" id="UP000235392"/>
    </source>
</evidence>
<dbReference type="PANTHER" id="PTHR33339:SF1">
    <property type="entry name" value="LYSM DOMAIN-CONTAINING PROTEIN"/>
    <property type="match status" value="1"/>
</dbReference>
<organism evidence="3 4">
    <name type="scientific">Puccinia coronata f. sp. avenae</name>
    <dbReference type="NCBI Taxonomy" id="200324"/>
    <lineage>
        <taxon>Eukaryota</taxon>
        <taxon>Fungi</taxon>
        <taxon>Dikarya</taxon>
        <taxon>Basidiomycota</taxon>
        <taxon>Pucciniomycotina</taxon>
        <taxon>Pucciniomycetes</taxon>
        <taxon>Pucciniales</taxon>
        <taxon>Pucciniaceae</taxon>
        <taxon>Puccinia</taxon>
    </lineage>
</organism>
<keyword evidence="1" id="KW-0472">Membrane</keyword>
<comment type="caution">
    <text evidence="3">The sequence shown here is derived from an EMBL/GenBank/DDBJ whole genome shotgun (WGS) entry which is preliminary data.</text>
</comment>
<accession>A0A2N5UG49</accession>
<feature type="transmembrane region" description="Helical" evidence="1">
    <location>
        <begin position="146"/>
        <end position="169"/>
    </location>
</feature>
<dbReference type="PANTHER" id="PTHR33339">
    <property type="entry name" value="LYSM DOMAIN-CONTAINING PROTEIN"/>
    <property type="match status" value="1"/>
</dbReference>
<reference evidence="3 4" key="1">
    <citation type="submission" date="2017-11" db="EMBL/GenBank/DDBJ databases">
        <title>De novo assembly and phasing of dikaryotic genomes from two isolates of Puccinia coronata f. sp. avenae, the causal agent of oat crown rust.</title>
        <authorList>
            <person name="Miller M.E."/>
            <person name="Zhang Y."/>
            <person name="Omidvar V."/>
            <person name="Sperschneider J."/>
            <person name="Schwessinger B."/>
            <person name="Raley C."/>
            <person name="Palmer J.M."/>
            <person name="Garnica D."/>
            <person name="Upadhyaya N."/>
            <person name="Rathjen J."/>
            <person name="Taylor J.M."/>
            <person name="Park R.F."/>
            <person name="Dodds P.N."/>
            <person name="Hirsch C.D."/>
            <person name="Kianian S.F."/>
            <person name="Figueroa M."/>
        </authorList>
    </citation>
    <scope>NUCLEOTIDE SEQUENCE [LARGE SCALE GENOMIC DNA]</scope>
    <source>
        <strain evidence="3">12SD80</strain>
    </source>
</reference>
<sequence length="818" mass="90720">MSLRVETMFGPSKRFSVRTYLVPGMCVFLSLTAALIHSQNQLQLQSTCDPLPFTQETWKNRNIDKYISEYPGGHNLTVNEYAAKVGAKNFRCGISQWCNAGQMCYPAKGLDCWFYHVFDARLASLFGITLALFPQPDNLRIFSQKVHFAMGAAVASMVVLLLPAVLAFIGMFEIFIKWVTALVMIPATLAGLVSAAKRYKEAPKEAFGLASEINYHITSYQEQAQESLRNQTKTRLNAPISSPEGMAGALLGGSYLDPTQFRSIDQIEDELKNITLAASVGRILKSLNAFVTIGSDPCSGGGKDGVWSGDNVLSYCNLNGTMFNIVTVSPGKSKVKNHILNAEVFSSKFGITTEYLTSSAIKCRGTRTTTHTNSTLRDNIARAPFSGGPAGRSRQYPGNVVGLAYARGLCTTIDHLSSYHIHLDHQWENYSEDGCQLRTLSPALWSKLKLNEYLLQYPGGQETSLEELAIKTGLLNFDCGINKLCYAGQLCSPVKGKAWYVLVAAQEWNSYMNVVYEAVGFAMTMMQGIIPSMIKDFFPDKHDDWAIAKAYLTFLSACAKVHPTEGHISNTKWWMQLVQGQIGLSAGEANIMDYAVIPDPVNQHDKWTYFIYQLSKNQDLIQSNLARNSENIISSGISTDEGIYGVLKDGGYLIDHVHSQSLINLAAGQQSEMKLSIQLNLLAAIWEKQRFFILRGSEPCNGDGVNGALSGKNQLSYCDTNNIMMKIVQLKSKNIIASEIYNGHLVFEKYNFTAGFLTERAWRCQSKTKQFQPEVWNSSKPILIDSECSFNLAVCDLTTPGMFLKLVLHTEYQLAFIT</sequence>